<protein>
    <submittedName>
        <fullName evidence="1">Uncharacterized protein</fullName>
    </submittedName>
</protein>
<evidence type="ECO:0000313" key="1">
    <source>
        <dbReference type="EMBL" id="GIH10186.1"/>
    </source>
</evidence>
<comment type="caution">
    <text evidence="1">The sequence shown here is derived from an EMBL/GenBank/DDBJ whole genome shotgun (WGS) entry which is preliminary data.</text>
</comment>
<organism evidence="1 2">
    <name type="scientific">Rhizocola hellebori</name>
    <dbReference type="NCBI Taxonomy" id="1392758"/>
    <lineage>
        <taxon>Bacteria</taxon>
        <taxon>Bacillati</taxon>
        <taxon>Actinomycetota</taxon>
        <taxon>Actinomycetes</taxon>
        <taxon>Micromonosporales</taxon>
        <taxon>Micromonosporaceae</taxon>
        <taxon>Rhizocola</taxon>
    </lineage>
</organism>
<evidence type="ECO:0000313" key="2">
    <source>
        <dbReference type="Proteomes" id="UP000612899"/>
    </source>
</evidence>
<dbReference type="AlphaFoldDB" id="A0A8J3QGJ6"/>
<proteinExistence type="predicted"/>
<accession>A0A8J3QGJ6</accession>
<dbReference type="RefSeq" id="WP_203913896.1">
    <property type="nucleotide sequence ID" value="NZ_BONY01000086.1"/>
</dbReference>
<dbReference type="EMBL" id="BONY01000086">
    <property type="protein sequence ID" value="GIH10186.1"/>
    <property type="molecule type" value="Genomic_DNA"/>
</dbReference>
<name>A0A8J3QGJ6_9ACTN</name>
<gene>
    <name evidence="1" type="ORF">Rhe02_82530</name>
</gene>
<sequence length="128" mass="14452">MDDRQELQRFAELLMRLVRDQAISNLDVYAAGRIGGAIGEHWKMVLADPACRDAMLELLPEVVDEVLFQLLNALDNGDLPMAWRCEDASYADLYDMGRSEMAGEFLGTDPDGWRVKHSQQRFVHPDAG</sequence>
<reference evidence="1" key="1">
    <citation type="submission" date="2021-01" db="EMBL/GenBank/DDBJ databases">
        <title>Whole genome shotgun sequence of Rhizocola hellebori NBRC 109834.</title>
        <authorList>
            <person name="Komaki H."/>
            <person name="Tamura T."/>
        </authorList>
    </citation>
    <scope>NUCLEOTIDE SEQUENCE</scope>
    <source>
        <strain evidence="1">NBRC 109834</strain>
    </source>
</reference>
<dbReference type="Proteomes" id="UP000612899">
    <property type="component" value="Unassembled WGS sequence"/>
</dbReference>
<keyword evidence="2" id="KW-1185">Reference proteome</keyword>